<sequence>MDGSTNSFKLVDVPYYDFFNRNPDGSLPFTTGQIRPVEDGYVPIQQWTMWKKLESYDIFENNLVLDPREVDMNNIFRYWSKGKIEQANTKEGAAIRLRHVNGDTEATKLIMKNNGIYYIEWNIGGKEFWIHDHILMYYDAVYDALVFNVLPTSEHHTADVTQFRAEPQGH</sequence>
<accession>A0A218X667</accession>
<keyword evidence="4" id="KW-1185">Reference proteome</keyword>
<evidence type="ECO:0000313" key="4">
    <source>
        <dbReference type="Proteomes" id="UP000233551"/>
    </source>
</evidence>
<reference evidence="1" key="2">
    <citation type="submission" date="2017-06" db="EMBL/GenBank/DDBJ databases">
        <title>The pomegranate genome and the genomics of punicalagin biosynthesis.</title>
        <authorList>
            <person name="Xu C."/>
        </authorList>
    </citation>
    <scope>NUCLEOTIDE SEQUENCE [LARGE SCALE GENOMIC DNA]</scope>
    <source>
        <tissue evidence="1">Fresh leaf</tissue>
    </source>
</reference>
<dbReference type="EMBL" id="PGOL01002513">
    <property type="protein sequence ID" value="PKI47341.1"/>
    <property type="molecule type" value="Genomic_DNA"/>
</dbReference>
<dbReference type="Proteomes" id="UP000197138">
    <property type="component" value="Unassembled WGS sequence"/>
</dbReference>
<organism evidence="1 3">
    <name type="scientific">Punica granatum</name>
    <name type="common">Pomegranate</name>
    <dbReference type="NCBI Taxonomy" id="22663"/>
    <lineage>
        <taxon>Eukaryota</taxon>
        <taxon>Viridiplantae</taxon>
        <taxon>Streptophyta</taxon>
        <taxon>Embryophyta</taxon>
        <taxon>Tracheophyta</taxon>
        <taxon>Spermatophyta</taxon>
        <taxon>Magnoliopsida</taxon>
        <taxon>eudicotyledons</taxon>
        <taxon>Gunneridae</taxon>
        <taxon>Pentapetalae</taxon>
        <taxon>rosids</taxon>
        <taxon>malvids</taxon>
        <taxon>Myrtales</taxon>
        <taxon>Lythraceae</taxon>
        <taxon>Punica</taxon>
    </lineage>
</organism>
<dbReference type="EMBL" id="MTKT01002371">
    <property type="protein sequence ID" value="OWM79991.1"/>
    <property type="molecule type" value="Genomic_DNA"/>
</dbReference>
<evidence type="ECO:0000313" key="3">
    <source>
        <dbReference type="Proteomes" id="UP000197138"/>
    </source>
</evidence>
<proteinExistence type="predicted"/>
<comment type="caution">
    <text evidence="1">The sequence shown here is derived from an EMBL/GenBank/DDBJ whole genome shotgun (WGS) entry which is preliminary data.</text>
</comment>
<evidence type="ECO:0000313" key="1">
    <source>
        <dbReference type="EMBL" id="OWM79991.1"/>
    </source>
</evidence>
<reference evidence="2 4" key="3">
    <citation type="submission" date="2017-11" db="EMBL/GenBank/DDBJ databases">
        <title>De-novo sequencing of pomegranate (Punica granatum L.) genome.</title>
        <authorList>
            <person name="Akparov Z."/>
            <person name="Amiraslanov A."/>
            <person name="Hajiyeva S."/>
            <person name="Abbasov M."/>
            <person name="Kaur K."/>
            <person name="Hamwieh A."/>
            <person name="Solovyev V."/>
            <person name="Salamov A."/>
            <person name="Braich B."/>
            <person name="Kosarev P."/>
            <person name="Mahmoud A."/>
            <person name="Hajiyev E."/>
            <person name="Babayeva S."/>
            <person name="Izzatullayeva V."/>
            <person name="Mammadov A."/>
            <person name="Mammadov A."/>
            <person name="Sharifova S."/>
            <person name="Ojaghi J."/>
            <person name="Eynullazada K."/>
            <person name="Bayramov B."/>
            <person name="Abdulazimova A."/>
            <person name="Shahmuradov I."/>
        </authorList>
    </citation>
    <scope>NUCLEOTIDE SEQUENCE [LARGE SCALE GENOMIC DNA]</scope>
    <source>
        <strain evidence="2">AG2017</strain>
        <strain evidence="4">cv. AG2017</strain>
        <tissue evidence="2">Leaf</tissue>
    </source>
</reference>
<name>A0A218X667_PUNGR</name>
<evidence type="ECO:0000313" key="2">
    <source>
        <dbReference type="EMBL" id="PKI47341.1"/>
    </source>
</evidence>
<protein>
    <submittedName>
        <fullName evidence="1">Uncharacterized protein</fullName>
    </submittedName>
</protein>
<dbReference type="AlphaFoldDB" id="A0A218X667"/>
<dbReference type="Proteomes" id="UP000233551">
    <property type="component" value="Unassembled WGS sequence"/>
</dbReference>
<reference evidence="3" key="1">
    <citation type="journal article" date="2017" name="Plant J.">
        <title>The pomegranate (Punica granatum L.) genome and the genomics of punicalagin biosynthesis.</title>
        <authorList>
            <person name="Qin G."/>
            <person name="Xu C."/>
            <person name="Ming R."/>
            <person name="Tang H."/>
            <person name="Guyot R."/>
            <person name="Kramer E.M."/>
            <person name="Hu Y."/>
            <person name="Yi X."/>
            <person name="Qi Y."/>
            <person name="Xu X."/>
            <person name="Gao Z."/>
            <person name="Pan H."/>
            <person name="Jian J."/>
            <person name="Tian Y."/>
            <person name="Yue Z."/>
            <person name="Xu Y."/>
        </authorList>
    </citation>
    <scope>NUCLEOTIDE SEQUENCE [LARGE SCALE GENOMIC DNA]</scope>
    <source>
        <strain evidence="3">cv. Dabenzi</strain>
    </source>
</reference>
<gene>
    <name evidence="1" type="ORF">CDL15_Pgr006295</name>
    <name evidence="2" type="ORF">CRG98_032266</name>
</gene>